<feature type="binding site" evidence="11">
    <location>
        <position position="15"/>
    </location>
    <ligand>
        <name>ADP-alpha-D-glucose</name>
        <dbReference type="ChEBI" id="CHEBI:57498"/>
    </ligand>
</feature>
<evidence type="ECO:0000313" key="15">
    <source>
        <dbReference type="Proteomes" id="UP000504724"/>
    </source>
</evidence>
<evidence type="ECO:0000256" key="1">
    <source>
        <dbReference type="ARBA" id="ARBA00001478"/>
    </source>
</evidence>
<proteinExistence type="inferred from homology"/>
<evidence type="ECO:0000313" key="14">
    <source>
        <dbReference type="EMBL" id="QKI89884.1"/>
    </source>
</evidence>
<comment type="catalytic activity">
    <reaction evidence="1 11">
        <text>[(1-&gt;4)-alpha-D-glucosyl](n) + ADP-alpha-D-glucose = [(1-&gt;4)-alpha-D-glucosyl](n+1) + ADP + H(+)</text>
        <dbReference type="Rhea" id="RHEA:18189"/>
        <dbReference type="Rhea" id="RHEA-COMP:9584"/>
        <dbReference type="Rhea" id="RHEA-COMP:9587"/>
        <dbReference type="ChEBI" id="CHEBI:15378"/>
        <dbReference type="ChEBI" id="CHEBI:15444"/>
        <dbReference type="ChEBI" id="CHEBI:57498"/>
        <dbReference type="ChEBI" id="CHEBI:456216"/>
        <dbReference type="EC" id="2.4.1.21"/>
    </reaction>
</comment>
<dbReference type="Pfam" id="PF08323">
    <property type="entry name" value="Glyco_transf_5"/>
    <property type="match status" value="1"/>
</dbReference>
<evidence type="ECO:0000256" key="8">
    <source>
        <dbReference type="ARBA" id="ARBA00022679"/>
    </source>
</evidence>
<dbReference type="InterPro" id="IPR013534">
    <property type="entry name" value="Starch_synth_cat_dom"/>
</dbReference>
<dbReference type="PANTHER" id="PTHR45825">
    <property type="entry name" value="GRANULE-BOUND STARCH SYNTHASE 1, CHLOROPLASTIC/AMYLOPLASTIC"/>
    <property type="match status" value="1"/>
</dbReference>
<evidence type="ECO:0000256" key="4">
    <source>
        <dbReference type="ARBA" id="ARBA00010281"/>
    </source>
</evidence>
<organism evidence="14 15">
    <name type="scientific">Thiomicrorhabdus xiamenensis</name>
    <dbReference type="NCBI Taxonomy" id="2739063"/>
    <lineage>
        <taxon>Bacteria</taxon>
        <taxon>Pseudomonadati</taxon>
        <taxon>Pseudomonadota</taxon>
        <taxon>Gammaproteobacteria</taxon>
        <taxon>Thiotrichales</taxon>
        <taxon>Piscirickettsiaceae</taxon>
        <taxon>Thiomicrorhabdus</taxon>
    </lineage>
</organism>
<dbReference type="InterPro" id="IPR011835">
    <property type="entry name" value="GS/SS"/>
</dbReference>
<keyword evidence="15" id="KW-1185">Reference proteome</keyword>
<name>A0A7D4SZF8_9GAMM</name>
<comment type="pathway">
    <text evidence="3 11">Glycan biosynthesis; glycogen biosynthesis.</text>
</comment>
<comment type="similarity">
    <text evidence="4 11">Belongs to the glycosyltransferase 1 family. Bacterial/plant glycogen synthase subfamily.</text>
</comment>
<dbReference type="SUPFAM" id="SSF53756">
    <property type="entry name" value="UDP-Glycosyltransferase/glycogen phosphorylase"/>
    <property type="match status" value="1"/>
</dbReference>
<evidence type="ECO:0000256" key="7">
    <source>
        <dbReference type="ARBA" id="ARBA00022676"/>
    </source>
</evidence>
<dbReference type="GO" id="GO:0005829">
    <property type="term" value="C:cytosol"/>
    <property type="evidence" value="ECO:0007669"/>
    <property type="project" value="TreeGrafter"/>
</dbReference>
<comment type="function">
    <text evidence="2 11">Synthesizes alpha-1,4-glucan chains using ADP-glucose.</text>
</comment>
<sequence length="506" mass="57044">MKILFATSEAHPLIKTGGLADVSGSLPNALKKLKHQVRMVLPAYHDVMEKLPDKSYRQVASFKIGGCGKQLDVRILQLKAGAFDSIEVPVWLVDIPALFGRAGNPYLAEDGTDWWDNGERFGVFSKVITELAMDRCNLKWAADVVHLNDWQTGLAAGLLSVEIHRPKTIFTIHNMAYPGNFPKQLFDGLGLPNNLWSMHGVEFWGHFSMLKAGVAYADWITTVSPTYARQICTYEYAYGFEGILQERAEQGRLVGILNGIDEHVWNPHSDPLIPYRYSEKKGRTSAKRKNKAELLKTFCALHPDQSLPDENHFDEWLDRPLIGFVGRLVAQKGIDLVLSVLPEILATTDANFAFIGSGDKHFEAELCRIARDFPKRVWCHIGYSEELAHLVEAGTDMFLMPSRFEPCGLNQMYSLAYGTPPIVHHTGGLADTVVNANEDALKSGEATGFVFYEPSRHALLSTIQHALYLFTNKKRRWQQIQKQGMLQTFDWKESAKQYESLYKEIV</sequence>
<evidence type="ECO:0000256" key="5">
    <source>
        <dbReference type="ARBA" id="ARBA00012588"/>
    </source>
</evidence>
<dbReference type="EC" id="2.4.1.21" evidence="5 11"/>
<feature type="domain" description="Glycosyl transferase family 1" evidence="12">
    <location>
        <begin position="318"/>
        <end position="468"/>
    </location>
</feature>
<evidence type="ECO:0000259" key="12">
    <source>
        <dbReference type="Pfam" id="PF00534"/>
    </source>
</evidence>
<reference evidence="14 15" key="1">
    <citation type="submission" date="2020-05" db="EMBL/GenBank/DDBJ databases">
        <title>Thiomicrorhabdus sediminis sp.nov. and Thiomicrorhabdus xiamenensis sp.nov., novel sulfur-oxidizing bacteria isolated from coastal sediment.</title>
        <authorList>
            <person name="Liu X."/>
        </authorList>
    </citation>
    <scope>NUCLEOTIDE SEQUENCE [LARGE SCALE GENOMIC DNA]</scope>
    <source>
        <strain evidence="14 15">G2</strain>
    </source>
</reference>
<dbReference type="NCBIfam" id="NF001899">
    <property type="entry name" value="PRK00654.1-2"/>
    <property type="match status" value="1"/>
</dbReference>
<dbReference type="KEGG" id="txa:HQN79_10005"/>
<keyword evidence="7 11" id="KW-0328">Glycosyltransferase</keyword>
<evidence type="ECO:0000256" key="6">
    <source>
        <dbReference type="ARBA" id="ARBA00019935"/>
    </source>
</evidence>
<dbReference type="HAMAP" id="MF_00484">
    <property type="entry name" value="Glycogen_synth"/>
    <property type="match status" value="1"/>
</dbReference>
<evidence type="ECO:0000256" key="3">
    <source>
        <dbReference type="ARBA" id="ARBA00004964"/>
    </source>
</evidence>
<dbReference type="UniPathway" id="UPA00164"/>
<dbReference type="Proteomes" id="UP000504724">
    <property type="component" value="Chromosome"/>
</dbReference>
<evidence type="ECO:0000256" key="11">
    <source>
        <dbReference type="HAMAP-Rule" id="MF_00484"/>
    </source>
</evidence>
<keyword evidence="8 11" id="KW-0808">Transferase</keyword>
<feature type="domain" description="Starch synthase catalytic" evidence="13">
    <location>
        <begin position="2"/>
        <end position="246"/>
    </location>
</feature>
<dbReference type="AlphaFoldDB" id="A0A7D4SZF8"/>
<evidence type="ECO:0000259" key="13">
    <source>
        <dbReference type="Pfam" id="PF08323"/>
    </source>
</evidence>
<dbReference type="InterPro" id="IPR001296">
    <property type="entry name" value="Glyco_trans_1"/>
</dbReference>
<dbReference type="GO" id="GO:0004373">
    <property type="term" value="F:alpha-1,4-glucan glucosyltransferase (UDP-glucose donor) activity"/>
    <property type="evidence" value="ECO:0007669"/>
    <property type="project" value="InterPro"/>
</dbReference>
<accession>A0A7D4SZF8</accession>
<dbReference type="Pfam" id="PF00534">
    <property type="entry name" value="Glycos_transf_1"/>
    <property type="match status" value="1"/>
</dbReference>
<dbReference type="CDD" id="cd03791">
    <property type="entry name" value="GT5_Glycogen_synthase_DULL1-like"/>
    <property type="match status" value="1"/>
</dbReference>
<dbReference type="GO" id="GO:0005978">
    <property type="term" value="P:glycogen biosynthetic process"/>
    <property type="evidence" value="ECO:0007669"/>
    <property type="project" value="UniProtKB-UniRule"/>
</dbReference>
<dbReference type="RefSeq" id="WP_173286126.1">
    <property type="nucleotide sequence ID" value="NZ_CP054020.1"/>
</dbReference>
<dbReference type="EMBL" id="CP054020">
    <property type="protein sequence ID" value="QKI89884.1"/>
    <property type="molecule type" value="Genomic_DNA"/>
</dbReference>
<evidence type="ECO:0000256" key="9">
    <source>
        <dbReference type="ARBA" id="ARBA00023056"/>
    </source>
</evidence>
<dbReference type="Gene3D" id="3.40.50.2000">
    <property type="entry name" value="Glycogen Phosphorylase B"/>
    <property type="match status" value="2"/>
</dbReference>
<evidence type="ECO:0000256" key="2">
    <source>
        <dbReference type="ARBA" id="ARBA00002764"/>
    </source>
</evidence>
<evidence type="ECO:0000256" key="10">
    <source>
        <dbReference type="ARBA" id="ARBA00031722"/>
    </source>
</evidence>
<dbReference type="GO" id="GO:0009011">
    <property type="term" value="F:alpha-1,4-glucan glucosyltransferase (ADP-glucose donor) activity"/>
    <property type="evidence" value="ECO:0007669"/>
    <property type="project" value="UniProtKB-UniRule"/>
</dbReference>
<keyword evidence="9 11" id="KW-0320">Glycogen biosynthesis</keyword>
<gene>
    <name evidence="11 14" type="primary">glgA</name>
    <name evidence="14" type="ORF">HQN79_10005</name>
</gene>
<dbReference type="PANTHER" id="PTHR45825:SF11">
    <property type="entry name" value="ALPHA AMYLASE DOMAIN-CONTAINING PROTEIN"/>
    <property type="match status" value="1"/>
</dbReference>
<protein>
    <recommendedName>
        <fullName evidence="6 11">Glycogen synthase</fullName>
        <ecNumber evidence="5 11">2.4.1.21</ecNumber>
    </recommendedName>
    <alternativeName>
        <fullName evidence="10 11">Starch [bacterial glycogen] synthase</fullName>
    </alternativeName>
</protein>
<dbReference type="NCBIfam" id="TIGR02095">
    <property type="entry name" value="glgA"/>
    <property type="match status" value="1"/>
</dbReference>